<dbReference type="RefSeq" id="WP_073174135.1">
    <property type="nucleotide sequence ID" value="NZ_FQVE01000003.1"/>
</dbReference>
<protein>
    <recommendedName>
        <fullName evidence="1">DUF4236 domain-containing protein</fullName>
    </recommendedName>
</protein>
<reference evidence="3" key="1">
    <citation type="submission" date="2016-11" db="EMBL/GenBank/DDBJ databases">
        <authorList>
            <person name="Varghese N."/>
            <person name="Submissions S."/>
        </authorList>
    </citation>
    <scope>NUCLEOTIDE SEQUENCE [LARGE SCALE GENOMIC DNA]</scope>
    <source>
        <strain evidence="3">YR203</strain>
    </source>
</reference>
<dbReference type="Proteomes" id="UP000184108">
    <property type="component" value="Unassembled WGS sequence"/>
</dbReference>
<gene>
    <name evidence="2" type="ORF">SAMN02787073_2731</name>
</gene>
<accession>A0A1M5DVU4</accession>
<feature type="domain" description="DUF4236" evidence="1">
    <location>
        <begin position="3"/>
        <end position="52"/>
    </location>
</feature>
<evidence type="ECO:0000313" key="2">
    <source>
        <dbReference type="EMBL" id="SHF70961.1"/>
    </source>
</evidence>
<proteinExistence type="predicted"/>
<sequence>MAWSYRKRIKVIPGVHLNISKRGISTSIGVKGASINFSKSGTRLNTHVLGFSNSFQLSGSNSRSKSRSNLNLSPVQPSQPNVNIPVFFEDTIFSADVHEITSQNMQGIKEAIILAQKQKAELTADLKKIKRTLSFTKTKKILGYLFIYGLINKNIIPQLNTDITAQQEAIDSTNDMIEKCYVNLEVDFDNDIRSKFEDVYECFKKLTGSKKIWDITSAHFQDRVAARSSASKLVSRKEVKFSLKSLPYIKSDYPALYLKNANGADLYFYPTFVVMYTNDNHFGIIGIDELKLYHSSLRFTEESEVPADTKIIDRTWAKVNKNGTRDKRFKSNYQIPVVRYGHIKMNTDTGLNEEYQFSNYELAEQFGKAFKIYQSEFLSKVF</sequence>
<evidence type="ECO:0000259" key="1">
    <source>
        <dbReference type="Pfam" id="PF14020"/>
    </source>
</evidence>
<dbReference type="EMBL" id="FQVE01000003">
    <property type="protein sequence ID" value="SHF70961.1"/>
    <property type="molecule type" value="Genomic_DNA"/>
</dbReference>
<evidence type="ECO:0000313" key="3">
    <source>
        <dbReference type="Proteomes" id="UP000184108"/>
    </source>
</evidence>
<organism evidence="2 3">
    <name type="scientific">Chryseobacterium vrystaatense</name>
    <dbReference type="NCBI Taxonomy" id="307480"/>
    <lineage>
        <taxon>Bacteria</taxon>
        <taxon>Pseudomonadati</taxon>
        <taxon>Bacteroidota</taxon>
        <taxon>Flavobacteriia</taxon>
        <taxon>Flavobacteriales</taxon>
        <taxon>Weeksellaceae</taxon>
        <taxon>Chryseobacterium group</taxon>
        <taxon>Chryseobacterium</taxon>
    </lineage>
</organism>
<dbReference type="AlphaFoldDB" id="A0A1M5DVU4"/>
<dbReference type="InterPro" id="IPR025330">
    <property type="entry name" value="DUF4236"/>
</dbReference>
<dbReference type="Pfam" id="PF14020">
    <property type="entry name" value="DUF4236"/>
    <property type="match status" value="1"/>
</dbReference>
<name>A0A1M5DVU4_9FLAO</name>